<dbReference type="GO" id="GO:0008270">
    <property type="term" value="F:zinc ion binding"/>
    <property type="evidence" value="ECO:0007669"/>
    <property type="project" value="UniProtKB-KW"/>
</dbReference>
<protein>
    <recommendedName>
        <fullName evidence="2">SWIM-type domain-containing protein</fullName>
    </recommendedName>
</protein>
<evidence type="ECO:0000313" key="4">
    <source>
        <dbReference type="Proteomes" id="UP000184501"/>
    </source>
</evidence>
<keyword evidence="1" id="KW-0862">Zinc</keyword>
<evidence type="ECO:0000256" key="1">
    <source>
        <dbReference type="PROSITE-ProRule" id="PRU00325"/>
    </source>
</evidence>
<evidence type="ECO:0000313" key="3">
    <source>
        <dbReference type="EMBL" id="SHG68776.1"/>
    </source>
</evidence>
<dbReference type="PROSITE" id="PS50966">
    <property type="entry name" value="ZF_SWIM"/>
    <property type="match status" value="1"/>
</dbReference>
<dbReference type="RefSeq" id="WP_073488985.1">
    <property type="nucleotide sequence ID" value="NZ_FQVN01000012.1"/>
</dbReference>
<gene>
    <name evidence="3" type="ORF">SAMN05444320_11267</name>
</gene>
<organism evidence="3 4">
    <name type="scientific">Streptoalloteichus hindustanus</name>
    <dbReference type="NCBI Taxonomy" id="2017"/>
    <lineage>
        <taxon>Bacteria</taxon>
        <taxon>Bacillati</taxon>
        <taxon>Actinomycetota</taxon>
        <taxon>Actinomycetes</taxon>
        <taxon>Pseudonocardiales</taxon>
        <taxon>Pseudonocardiaceae</taxon>
        <taxon>Streptoalloteichus</taxon>
    </lineage>
</organism>
<evidence type="ECO:0000259" key="2">
    <source>
        <dbReference type="PROSITE" id="PS50966"/>
    </source>
</evidence>
<name>A0A1M5LUV5_STRHI</name>
<dbReference type="EMBL" id="FQVN01000012">
    <property type="protein sequence ID" value="SHG68776.1"/>
    <property type="molecule type" value="Genomic_DNA"/>
</dbReference>
<dbReference type="Proteomes" id="UP000184501">
    <property type="component" value="Unassembled WGS sequence"/>
</dbReference>
<keyword evidence="1" id="KW-0479">Metal-binding</keyword>
<accession>A0A1M5LUV5</accession>
<dbReference type="InterPro" id="IPR007527">
    <property type="entry name" value="Znf_SWIM"/>
</dbReference>
<proteinExistence type="predicted"/>
<sequence length="86" mass="9024">MSRQSYAAPSGLNRRHLALLRAVADGRAEVTCSCAPDLRVDGFWCDHTAATDLVRSGLIRPVRSAPVGQLVPAEITAPGRAALAGD</sequence>
<keyword evidence="1" id="KW-0863">Zinc-finger</keyword>
<dbReference type="OrthoDB" id="3700530at2"/>
<dbReference type="AlphaFoldDB" id="A0A1M5LUV5"/>
<feature type="domain" description="SWIM-type" evidence="2">
    <location>
        <begin position="17"/>
        <end position="56"/>
    </location>
</feature>
<reference evidence="3 4" key="1">
    <citation type="submission" date="2016-11" db="EMBL/GenBank/DDBJ databases">
        <authorList>
            <person name="Jaros S."/>
            <person name="Januszkiewicz K."/>
            <person name="Wedrychowicz H."/>
        </authorList>
    </citation>
    <scope>NUCLEOTIDE SEQUENCE [LARGE SCALE GENOMIC DNA]</scope>
    <source>
        <strain evidence="3 4">DSM 44523</strain>
    </source>
</reference>
<keyword evidence="4" id="KW-1185">Reference proteome</keyword>